<dbReference type="GO" id="GO:0006508">
    <property type="term" value="P:proteolysis"/>
    <property type="evidence" value="ECO:0007669"/>
    <property type="project" value="UniProtKB-KW"/>
</dbReference>
<dbReference type="Pfam" id="PF17900">
    <property type="entry name" value="Peptidase_M1_N"/>
    <property type="match status" value="1"/>
</dbReference>
<dbReference type="RefSeq" id="WP_046376168.1">
    <property type="nucleotide sequence ID" value="NZ_CP010429.1"/>
</dbReference>
<dbReference type="GO" id="GO:0008270">
    <property type="term" value="F:zinc ion binding"/>
    <property type="evidence" value="ECO:0007669"/>
    <property type="project" value="InterPro"/>
</dbReference>
<dbReference type="GO" id="GO:0070006">
    <property type="term" value="F:metalloaminopeptidase activity"/>
    <property type="evidence" value="ECO:0007669"/>
    <property type="project" value="TreeGrafter"/>
</dbReference>
<dbReference type="CDD" id="cd09602">
    <property type="entry name" value="M1_APN"/>
    <property type="match status" value="1"/>
</dbReference>
<dbReference type="InterPro" id="IPR027268">
    <property type="entry name" value="Peptidase_M4/M1_CTD_sf"/>
</dbReference>
<dbReference type="HOGENOM" id="CLU_007335_0_0_10"/>
<accession>A0A0E3ZTE2</accession>
<protein>
    <recommendedName>
        <fullName evidence="5">Aminopeptidase N</fullName>
        <ecNumber evidence="4">3.4.11.2</ecNumber>
    </recommendedName>
</protein>
<evidence type="ECO:0000256" key="2">
    <source>
        <dbReference type="ARBA" id="ARBA00001947"/>
    </source>
</evidence>
<evidence type="ECO:0000256" key="4">
    <source>
        <dbReference type="ARBA" id="ARBA00012564"/>
    </source>
</evidence>
<dbReference type="InterPro" id="IPR014782">
    <property type="entry name" value="Peptidase_M1_dom"/>
</dbReference>
<dbReference type="InterPro" id="IPR045357">
    <property type="entry name" value="Aminopeptidase_N-like_N"/>
</dbReference>
<evidence type="ECO:0000259" key="12">
    <source>
        <dbReference type="Pfam" id="PF17900"/>
    </source>
</evidence>
<comment type="cofactor">
    <cofactor evidence="2">
        <name>Zn(2+)</name>
        <dbReference type="ChEBI" id="CHEBI:29105"/>
    </cofactor>
</comment>
<evidence type="ECO:0000256" key="3">
    <source>
        <dbReference type="ARBA" id="ARBA00010136"/>
    </source>
</evidence>
<evidence type="ECO:0000256" key="9">
    <source>
        <dbReference type="ARBA" id="ARBA00022833"/>
    </source>
</evidence>
<sequence>MVWNFPKITCYGITLLVISSLTMSCSHRSSPVQSLMVEPGVSQTLAKARKQQISQLAYALKFDIPAQKSQPILSTETITFFWTASARDKSALQLDFKEERAHLQSVSANGTSVPVVVESEHLLISTAFLRPGKNTLSIQFIAGNLSLNRNDEYLYTLLVPDRARTVFPCFDQPDLKATFQVSLTIPTNWQAMTNAPVRDSSVVGDRKTVNFLTSDLIPTYLFSFVAGKFTPVTRTMNQRAMTLLHRETDSTKLRLSTDLLFSLHADALAFLEEFTQIPYPFQKFDFVAVPDFQYGGMEHVGAIDYRSSALFLDNGATRDQRLARVHVIAHETAHMWFGDLVTMRWFNDVWLKEVFANFIADKIMEVSTEASDRPDANYDLQFVVDHYPAAYGVDRTEGANPIGQPLANLQEAGSLYGGIIYHKAPIMMRQLEQLMGKTALRDGLREYLKQYRSANASWVDLIRILDTHTPADLQTWNRVWVNETGRPKFSYQLDRQGDKISRLVLSQTAEDGSARLWPQGFQLALVYPDHVEELAVNMTQPQVTMTEAVGKPVPAFVVFNSSGQGYGIFPVDTAMMSKLATLKNPVTRASAYINLYENMLSGQGITPAQLATAYRALLANEPEELNLRLLTSQLSDIVWTLTKPENRPALAAAVEHDAWQAMEQETAPGNSARGKKKILFRLYQSIALSAEARGRLYTIWNEQKAPAGVTLTEDDYTALALSLAVRDYPVSGILTKQLSRIKNPDRRKRLEFMMPALSSNVAERDAFFASLANDDNREHEAWVTAALGYLHHPLRAETSAKYLPKSLDLVEEIQRTGDIFFPESWLRATLSSYQTPETAQLIRKFLADRPAYNARLRAKLLQAADGPFRASKILY</sequence>
<dbReference type="Gene3D" id="2.60.40.1730">
    <property type="entry name" value="tricorn interacting facor f3 domain"/>
    <property type="match status" value="1"/>
</dbReference>
<dbReference type="GO" id="GO:0005737">
    <property type="term" value="C:cytoplasm"/>
    <property type="evidence" value="ECO:0007669"/>
    <property type="project" value="TreeGrafter"/>
</dbReference>
<evidence type="ECO:0000313" key="14">
    <source>
        <dbReference type="Proteomes" id="UP000033054"/>
    </source>
</evidence>
<dbReference type="PANTHER" id="PTHR11533">
    <property type="entry name" value="PROTEASE M1 ZINC METALLOPROTEASE"/>
    <property type="match status" value="1"/>
</dbReference>
<dbReference type="PANTHER" id="PTHR11533:SF299">
    <property type="entry name" value="AMINOPEPTIDASE"/>
    <property type="match status" value="1"/>
</dbReference>
<dbReference type="PROSITE" id="PS51257">
    <property type="entry name" value="PROKAR_LIPOPROTEIN"/>
    <property type="match status" value="1"/>
</dbReference>
<feature type="domain" description="Peptidase M1 membrane alanine aminopeptidase" evidence="11">
    <location>
        <begin position="265"/>
        <end position="475"/>
    </location>
</feature>
<dbReference type="STRING" id="1379870.SD10_06250"/>
<keyword evidence="14" id="KW-1185">Reference proteome</keyword>
<dbReference type="GO" id="GO:0043171">
    <property type="term" value="P:peptide catabolic process"/>
    <property type="evidence" value="ECO:0007669"/>
    <property type="project" value="TreeGrafter"/>
</dbReference>
<gene>
    <name evidence="13" type="ORF">SD10_06250</name>
</gene>
<evidence type="ECO:0000256" key="6">
    <source>
        <dbReference type="ARBA" id="ARBA00022670"/>
    </source>
</evidence>
<dbReference type="GO" id="GO:0005615">
    <property type="term" value="C:extracellular space"/>
    <property type="evidence" value="ECO:0007669"/>
    <property type="project" value="TreeGrafter"/>
</dbReference>
<dbReference type="SUPFAM" id="SSF55486">
    <property type="entry name" value="Metalloproteases ('zincins'), catalytic domain"/>
    <property type="match status" value="1"/>
</dbReference>
<dbReference type="InterPro" id="IPR042097">
    <property type="entry name" value="Aminopeptidase_N-like_N_sf"/>
</dbReference>
<keyword evidence="7" id="KW-0479">Metal-binding</keyword>
<dbReference type="InterPro" id="IPR050344">
    <property type="entry name" value="Peptidase_M1_aminopeptidases"/>
</dbReference>
<name>A0A0E3ZTE2_9BACT</name>
<keyword evidence="10" id="KW-0482">Metalloprotease</keyword>
<dbReference type="KEGG" id="srd:SD10_06250"/>
<dbReference type="Pfam" id="PF01433">
    <property type="entry name" value="Peptidase_M1"/>
    <property type="match status" value="1"/>
</dbReference>
<evidence type="ECO:0000256" key="8">
    <source>
        <dbReference type="ARBA" id="ARBA00022801"/>
    </source>
</evidence>
<dbReference type="InterPro" id="IPR001930">
    <property type="entry name" value="Peptidase_M1"/>
</dbReference>
<proteinExistence type="inferred from homology"/>
<feature type="domain" description="Aminopeptidase N-like N-terminal" evidence="12">
    <location>
        <begin position="149"/>
        <end position="221"/>
    </location>
</feature>
<dbReference type="GO" id="GO:0042277">
    <property type="term" value="F:peptide binding"/>
    <property type="evidence" value="ECO:0007669"/>
    <property type="project" value="TreeGrafter"/>
</dbReference>
<dbReference type="Proteomes" id="UP000033054">
    <property type="component" value="Chromosome"/>
</dbReference>
<dbReference type="EC" id="3.4.11.2" evidence="4"/>
<evidence type="ECO:0000259" key="11">
    <source>
        <dbReference type="Pfam" id="PF01433"/>
    </source>
</evidence>
<evidence type="ECO:0000256" key="10">
    <source>
        <dbReference type="ARBA" id="ARBA00023049"/>
    </source>
</evidence>
<comment type="similarity">
    <text evidence="3">Belongs to the peptidase M1 family.</text>
</comment>
<dbReference type="PRINTS" id="PR00756">
    <property type="entry name" value="ALADIPTASE"/>
</dbReference>
<dbReference type="SUPFAM" id="SSF63737">
    <property type="entry name" value="Leukotriene A4 hydrolase N-terminal domain"/>
    <property type="match status" value="1"/>
</dbReference>
<comment type="catalytic activity">
    <reaction evidence="1">
        <text>Release of an N-terminal amino acid, Xaa-|-Yaa- from a peptide, amide or arylamide. Xaa is preferably Ala, but may be most amino acids including Pro (slow action). When a terminal hydrophobic residue is followed by a prolyl residue, the two may be released as an intact Xaa-Pro dipeptide.</text>
        <dbReference type="EC" id="3.4.11.2"/>
    </reaction>
</comment>
<dbReference type="PATRIC" id="fig|1379870.5.peg.1353"/>
<evidence type="ECO:0000256" key="5">
    <source>
        <dbReference type="ARBA" id="ARBA00015611"/>
    </source>
</evidence>
<keyword evidence="9" id="KW-0862">Zinc</keyword>
<keyword evidence="13" id="KW-0031">Aminopeptidase</keyword>
<dbReference type="GO" id="GO:0016285">
    <property type="term" value="F:alanyl aminopeptidase activity"/>
    <property type="evidence" value="ECO:0007669"/>
    <property type="project" value="UniProtKB-EC"/>
</dbReference>
<dbReference type="AlphaFoldDB" id="A0A0E3ZTE2"/>
<keyword evidence="8" id="KW-0378">Hydrolase</keyword>
<organism evidence="13 14">
    <name type="scientific">Spirosoma radiotolerans</name>
    <dbReference type="NCBI Taxonomy" id="1379870"/>
    <lineage>
        <taxon>Bacteria</taxon>
        <taxon>Pseudomonadati</taxon>
        <taxon>Bacteroidota</taxon>
        <taxon>Cytophagia</taxon>
        <taxon>Cytophagales</taxon>
        <taxon>Cytophagaceae</taxon>
        <taxon>Spirosoma</taxon>
    </lineage>
</organism>
<dbReference type="OrthoDB" id="100605at2"/>
<reference evidence="13 14" key="1">
    <citation type="journal article" date="2014" name="Curr. Microbiol.">
        <title>Spirosoma radiotolerans sp. nov., a gamma-radiation-resistant bacterium isolated from gamma ray-irradiated soil.</title>
        <authorList>
            <person name="Lee J.J."/>
            <person name="Srinivasan S."/>
            <person name="Lim S."/>
            <person name="Joe M."/>
            <person name="Im S."/>
            <person name="Bae S.I."/>
            <person name="Park K.R."/>
            <person name="Han J.H."/>
            <person name="Park S.H."/>
            <person name="Joo B.M."/>
            <person name="Park S.J."/>
            <person name="Kim M.K."/>
        </authorList>
    </citation>
    <scope>NUCLEOTIDE SEQUENCE [LARGE SCALE GENOMIC DNA]</scope>
    <source>
        <strain evidence="13 14">DG5A</strain>
    </source>
</reference>
<evidence type="ECO:0000256" key="1">
    <source>
        <dbReference type="ARBA" id="ARBA00000098"/>
    </source>
</evidence>
<evidence type="ECO:0000256" key="7">
    <source>
        <dbReference type="ARBA" id="ARBA00022723"/>
    </source>
</evidence>
<evidence type="ECO:0000313" key="13">
    <source>
        <dbReference type="EMBL" id="AKD54569.1"/>
    </source>
</evidence>
<dbReference type="GO" id="GO:0016020">
    <property type="term" value="C:membrane"/>
    <property type="evidence" value="ECO:0007669"/>
    <property type="project" value="TreeGrafter"/>
</dbReference>
<dbReference type="EMBL" id="CP010429">
    <property type="protein sequence ID" value="AKD54569.1"/>
    <property type="molecule type" value="Genomic_DNA"/>
</dbReference>
<keyword evidence="6" id="KW-0645">Protease</keyword>
<dbReference type="Gene3D" id="1.10.390.10">
    <property type="entry name" value="Neutral Protease Domain 2"/>
    <property type="match status" value="1"/>
</dbReference>